<dbReference type="PANTHER" id="PTHR43094">
    <property type="entry name" value="AMINOTRANSFERASE"/>
    <property type="match status" value="1"/>
</dbReference>
<comment type="similarity">
    <text evidence="2 4">Belongs to the class-III pyridoxal-phosphate-dependent aminotransferase family.</text>
</comment>
<dbReference type="InterPro" id="IPR015424">
    <property type="entry name" value="PyrdxlP-dep_Trfase"/>
</dbReference>
<evidence type="ECO:0000256" key="3">
    <source>
        <dbReference type="ARBA" id="ARBA00022898"/>
    </source>
</evidence>
<keyword evidence="5" id="KW-0808">Transferase</keyword>
<dbReference type="SUPFAM" id="SSF53383">
    <property type="entry name" value="PLP-dependent transferases"/>
    <property type="match status" value="1"/>
</dbReference>
<sequence>MNYQYSGHEAWEQDRQHLIHPFSSLAVNKEEGCTVMAGADGVHVSDAEGNRFYDGIGGLWCVNVGYGRTEIIDAIAQQLRELPFYSAFNNLTNKPASALAAKLAQLAPGPLNHVFFGTGGSIANDSAVRMVHHYFNRIGKPYRKKILSRQNAYHGSTHLTIALTGPVYQHGWDGATDLVHYLSAPHSYRRPEGVSEEGFLDFLIQEMEEAILKLGPDNVAAFIAEPIMGAGGVIVPPEGYHKRTWDLCQKYGLFYISDEVVTAFGRLGHMFASYDKFGIQPDIICTAKGISSGYQPLSATIVSDEIFDVISRPDGAFYHGFTYSCHPAACAAGLKNIEILEREGICERVRKTGPIFQRTLKKLEELDLVGEVRGSHFMMCIENVANKATKQLLPAEANVGKRIAQNCQKRGLIVRPLGHLNIMSPPLILNEAQIEEIGDITHKAIVATMDDLTREGLL</sequence>
<proteinExistence type="inferred from homology"/>
<dbReference type="EMBL" id="JBHTNF010000009">
    <property type="protein sequence ID" value="MFD1329195.1"/>
    <property type="molecule type" value="Genomic_DNA"/>
</dbReference>
<dbReference type="Pfam" id="PF00202">
    <property type="entry name" value="Aminotran_3"/>
    <property type="match status" value="1"/>
</dbReference>
<dbReference type="InterPro" id="IPR015422">
    <property type="entry name" value="PyrdxlP-dep_Trfase_small"/>
</dbReference>
<organism evidence="5 6">
    <name type="scientific">Mycoplana ramosa</name>
    <name type="common">Mycoplana bullata</name>
    <dbReference type="NCBI Taxonomy" id="40837"/>
    <lineage>
        <taxon>Bacteria</taxon>
        <taxon>Pseudomonadati</taxon>
        <taxon>Pseudomonadota</taxon>
        <taxon>Alphaproteobacteria</taxon>
        <taxon>Hyphomicrobiales</taxon>
        <taxon>Rhizobiaceae</taxon>
        <taxon>Mycoplana</taxon>
    </lineage>
</organism>
<dbReference type="PANTHER" id="PTHR43094:SF1">
    <property type="entry name" value="AMINOTRANSFERASE CLASS-III"/>
    <property type="match status" value="1"/>
</dbReference>
<dbReference type="Proteomes" id="UP001597173">
    <property type="component" value="Unassembled WGS sequence"/>
</dbReference>
<evidence type="ECO:0000256" key="1">
    <source>
        <dbReference type="ARBA" id="ARBA00001933"/>
    </source>
</evidence>
<dbReference type="GO" id="GO:0008483">
    <property type="term" value="F:transaminase activity"/>
    <property type="evidence" value="ECO:0007669"/>
    <property type="project" value="UniProtKB-KW"/>
</dbReference>
<comment type="cofactor">
    <cofactor evidence="1">
        <name>pyridoxal 5'-phosphate</name>
        <dbReference type="ChEBI" id="CHEBI:597326"/>
    </cofactor>
</comment>
<keyword evidence="3 4" id="KW-0663">Pyridoxal phosphate</keyword>
<dbReference type="InterPro" id="IPR049704">
    <property type="entry name" value="Aminotrans_3_PPA_site"/>
</dbReference>
<evidence type="ECO:0000313" key="6">
    <source>
        <dbReference type="Proteomes" id="UP001597173"/>
    </source>
</evidence>
<dbReference type="RefSeq" id="WP_374836318.1">
    <property type="nucleotide sequence ID" value="NZ_JBHEEW010000002.1"/>
</dbReference>
<dbReference type="PIRSF" id="PIRSF000521">
    <property type="entry name" value="Transaminase_4ab_Lys_Orn"/>
    <property type="match status" value="1"/>
</dbReference>
<dbReference type="NCBIfam" id="NF005447">
    <property type="entry name" value="PRK07036.1"/>
    <property type="match status" value="1"/>
</dbReference>
<dbReference type="InterPro" id="IPR005814">
    <property type="entry name" value="Aminotrans_3"/>
</dbReference>
<keyword evidence="5" id="KW-0032">Aminotransferase</keyword>
<evidence type="ECO:0000313" key="5">
    <source>
        <dbReference type="EMBL" id="MFD1329195.1"/>
    </source>
</evidence>
<name>A0ABW3YZ38_MYCRA</name>
<evidence type="ECO:0000256" key="2">
    <source>
        <dbReference type="ARBA" id="ARBA00008954"/>
    </source>
</evidence>
<dbReference type="InterPro" id="IPR015421">
    <property type="entry name" value="PyrdxlP-dep_Trfase_major"/>
</dbReference>
<dbReference type="Gene3D" id="3.90.1150.10">
    <property type="entry name" value="Aspartate Aminotransferase, domain 1"/>
    <property type="match status" value="1"/>
</dbReference>
<evidence type="ECO:0000256" key="4">
    <source>
        <dbReference type="RuleBase" id="RU003560"/>
    </source>
</evidence>
<protein>
    <submittedName>
        <fullName evidence="5">Aminotransferase</fullName>
    </submittedName>
</protein>
<reference evidence="6" key="1">
    <citation type="journal article" date="2019" name="Int. J. Syst. Evol. Microbiol.">
        <title>The Global Catalogue of Microorganisms (GCM) 10K type strain sequencing project: providing services to taxonomists for standard genome sequencing and annotation.</title>
        <authorList>
            <consortium name="The Broad Institute Genomics Platform"/>
            <consortium name="The Broad Institute Genome Sequencing Center for Infectious Disease"/>
            <person name="Wu L."/>
            <person name="Ma J."/>
        </authorList>
    </citation>
    <scope>NUCLEOTIDE SEQUENCE [LARGE SCALE GENOMIC DNA]</scope>
    <source>
        <strain evidence="6">CCUG 55609</strain>
    </source>
</reference>
<dbReference type="Gene3D" id="3.40.640.10">
    <property type="entry name" value="Type I PLP-dependent aspartate aminotransferase-like (Major domain)"/>
    <property type="match status" value="1"/>
</dbReference>
<dbReference type="CDD" id="cd00610">
    <property type="entry name" value="OAT_like"/>
    <property type="match status" value="1"/>
</dbReference>
<comment type="caution">
    <text evidence="5">The sequence shown here is derived from an EMBL/GenBank/DDBJ whole genome shotgun (WGS) entry which is preliminary data.</text>
</comment>
<accession>A0ABW3YZ38</accession>
<gene>
    <name evidence="5" type="ORF">ACFQ33_15000</name>
</gene>
<dbReference type="PROSITE" id="PS00600">
    <property type="entry name" value="AA_TRANSFER_CLASS_3"/>
    <property type="match status" value="1"/>
</dbReference>
<keyword evidence="6" id="KW-1185">Reference proteome</keyword>